<dbReference type="SUPFAM" id="SSF46785">
    <property type="entry name" value="Winged helix' DNA-binding domain"/>
    <property type="match status" value="1"/>
</dbReference>
<dbReference type="InterPro" id="IPR036388">
    <property type="entry name" value="WH-like_DNA-bd_sf"/>
</dbReference>
<reference evidence="5 6" key="1">
    <citation type="submission" date="2014-04" db="EMBL/GenBank/DDBJ databases">
        <authorList>
            <person name="Hornung B.V."/>
        </authorList>
    </citation>
    <scope>NUCLEOTIDE SEQUENCE [LARGE SCALE GENOMIC DNA]</scope>
    <source>
        <strain evidence="5 6">CRIB</strain>
    </source>
</reference>
<dbReference type="RefSeq" id="WP_180703443.1">
    <property type="nucleotide sequence ID" value="NZ_CAJUCR010000003.1"/>
</dbReference>
<keyword evidence="6" id="KW-1185">Reference proteome</keyword>
<evidence type="ECO:0000259" key="4">
    <source>
        <dbReference type="PROSITE" id="PS50995"/>
    </source>
</evidence>
<dbReference type="KEGG" id="ril:CRIB_1004"/>
<dbReference type="GO" id="GO:0003700">
    <property type="term" value="F:DNA-binding transcription factor activity"/>
    <property type="evidence" value="ECO:0007669"/>
    <property type="project" value="InterPro"/>
</dbReference>
<organism evidence="5 6">
    <name type="scientific">Romboutsia ilealis</name>
    <dbReference type="NCBI Taxonomy" id="1115758"/>
    <lineage>
        <taxon>Bacteria</taxon>
        <taxon>Bacillati</taxon>
        <taxon>Bacillota</taxon>
        <taxon>Clostridia</taxon>
        <taxon>Peptostreptococcales</taxon>
        <taxon>Peptostreptococcaceae</taxon>
        <taxon>Romboutsia</taxon>
    </lineage>
</organism>
<accession>A0A1V1I0M2</accession>
<dbReference type="GeneID" id="82205181"/>
<evidence type="ECO:0000313" key="5">
    <source>
        <dbReference type="EMBL" id="CED93755.1"/>
    </source>
</evidence>
<gene>
    <name evidence="5" type="ORF">CRIB_1004</name>
</gene>
<dbReference type="PANTHER" id="PTHR42756:SF1">
    <property type="entry name" value="TRANSCRIPTIONAL REPRESSOR OF EMRAB OPERON"/>
    <property type="match status" value="1"/>
</dbReference>
<dbReference type="PANTHER" id="PTHR42756">
    <property type="entry name" value="TRANSCRIPTIONAL REGULATOR, MARR"/>
    <property type="match status" value="1"/>
</dbReference>
<dbReference type="Proteomes" id="UP000245622">
    <property type="component" value="Chromosome 1"/>
</dbReference>
<dbReference type="Gene3D" id="1.10.10.10">
    <property type="entry name" value="Winged helix-like DNA-binding domain superfamily/Winged helix DNA-binding domain"/>
    <property type="match status" value="1"/>
</dbReference>
<dbReference type="InterPro" id="IPR000835">
    <property type="entry name" value="HTH_MarR-typ"/>
</dbReference>
<evidence type="ECO:0000256" key="1">
    <source>
        <dbReference type="ARBA" id="ARBA00023015"/>
    </source>
</evidence>
<dbReference type="GO" id="GO:0003677">
    <property type="term" value="F:DNA binding"/>
    <property type="evidence" value="ECO:0007669"/>
    <property type="project" value="UniProtKB-KW"/>
</dbReference>
<dbReference type="SMART" id="SM00347">
    <property type="entry name" value="HTH_MARR"/>
    <property type="match status" value="1"/>
</dbReference>
<keyword evidence="1" id="KW-0805">Transcription regulation</keyword>
<keyword evidence="3" id="KW-0804">Transcription</keyword>
<dbReference type="PROSITE" id="PS50995">
    <property type="entry name" value="HTH_MARR_2"/>
    <property type="match status" value="1"/>
</dbReference>
<feature type="domain" description="HTH marR-type" evidence="4">
    <location>
        <begin position="7"/>
        <end position="144"/>
    </location>
</feature>
<protein>
    <submittedName>
        <fullName evidence="5">Transcriptional regulator, MarR family</fullName>
    </submittedName>
</protein>
<dbReference type="EMBL" id="LN555523">
    <property type="protein sequence ID" value="CED93755.1"/>
    <property type="molecule type" value="Genomic_DNA"/>
</dbReference>
<dbReference type="PRINTS" id="PR00598">
    <property type="entry name" value="HTHMARR"/>
</dbReference>
<dbReference type="Pfam" id="PF12802">
    <property type="entry name" value="MarR_2"/>
    <property type="match status" value="1"/>
</dbReference>
<name>A0A1V1I0M2_9FIRM</name>
<sequence>MFKIDKENLVGFEIKTVHNLLKRDFDKSPIHDKFKGLTGVQKWVIGYLSEHEGQDVFQRDLEEEFSIRRSTATGILQLMEKNELIIRQPVSYDARLKKLVLTKKASEIQHEINREIEKHDKKLREGITEEELELFFKVMKKIKKNLDE</sequence>
<proteinExistence type="predicted"/>
<evidence type="ECO:0000256" key="2">
    <source>
        <dbReference type="ARBA" id="ARBA00023125"/>
    </source>
</evidence>
<evidence type="ECO:0000256" key="3">
    <source>
        <dbReference type="ARBA" id="ARBA00023163"/>
    </source>
</evidence>
<keyword evidence="2" id="KW-0238">DNA-binding</keyword>
<dbReference type="InterPro" id="IPR036390">
    <property type="entry name" value="WH_DNA-bd_sf"/>
</dbReference>
<evidence type="ECO:0000313" key="6">
    <source>
        <dbReference type="Proteomes" id="UP000245622"/>
    </source>
</evidence>
<dbReference type="AlphaFoldDB" id="A0A1V1I0M2"/>